<dbReference type="RefSeq" id="WP_055150589.1">
    <property type="nucleotide sequence ID" value="NZ_CYZU01000003.1"/>
</dbReference>
<dbReference type="Pfam" id="PF13204">
    <property type="entry name" value="Apiosidase"/>
    <property type="match status" value="1"/>
</dbReference>
<dbReference type="EMBL" id="CYZU01000003">
    <property type="protein sequence ID" value="CUN77077.1"/>
    <property type="molecule type" value="Genomic_DNA"/>
</dbReference>
<evidence type="ECO:0000313" key="5">
    <source>
        <dbReference type="Proteomes" id="UP000095544"/>
    </source>
</evidence>
<evidence type="ECO:0000259" key="1">
    <source>
        <dbReference type="Pfam" id="PF13204"/>
    </source>
</evidence>
<dbReference type="InterPro" id="IPR017853">
    <property type="entry name" value="GH"/>
</dbReference>
<evidence type="ECO:0000259" key="2">
    <source>
        <dbReference type="Pfam" id="PF16586"/>
    </source>
</evidence>
<dbReference type="InterPro" id="IPR041239">
    <property type="entry name" value="DUF5605"/>
</dbReference>
<dbReference type="PANTHER" id="PTHR37836">
    <property type="entry name" value="LMO1036 PROTEIN"/>
    <property type="match status" value="1"/>
</dbReference>
<dbReference type="OrthoDB" id="127163at2"/>
<feature type="domain" description="DUF5060" evidence="2">
    <location>
        <begin position="4"/>
        <end position="65"/>
    </location>
</feature>
<organism evidence="4 5">
    <name type="scientific">Faecalicatena contorta</name>
    <dbReference type="NCBI Taxonomy" id="39482"/>
    <lineage>
        <taxon>Bacteria</taxon>
        <taxon>Bacillati</taxon>
        <taxon>Bacillota</taxon>
        <taxon>Clostridia</taxon>
        <taxon>Lachnospirales</taxon>
        <taxon>Lachnospiraceae</taxon>
        <taxon>Faecalicatena</taxon>
    </lineage>
</organism>
<dbReference type="Gene3D" id="2.60.40.3950">
    <property type="match status" value="1"/>
</dbReference>
<evidence type="ECO:0000259" key="3">
    <source>
        <dbReference type="Pfam" id="PF18310"/>
    </source>
</evidence>
<evidence type="ECO:0000313" key="4">
    <source>
        <dbReference type="EMBL" id="CUN77077.1"/>
    </source>
</evidence>
<dbReference type="AlphaFoldDB" id="A0A173ZM06"/>
<accession>A0A173ZM06</accession>
<proteinExistence type="predicted"/>
<name>A0A173ZM06_9FIRM</name>
<dbReference type="InterPro" id="IPR025277">
    <property type="entry name" value="Apiosidase-like_cat_dom"/>
</dbReference>
<reference evidence="4 5" key="1">
    <citation type="submission" date="2015-09" db="EMBL/GenBank/DDBJ databases">
        <authorList>
            <consortium name="Pathogen Informatics"/>
        </authorList>
    </citation>
    <scope>NUCLEOTIDE SEQUENCE [LARGE SCALE GENOMIC DNA]</scope>
    <source>
        <strain evidence="4 5">2789STDY5834876</strain>
    </source>
</reference>
<dbReference type="Proteomes" id="UP000095544">
    <property type="component" value="Unassembled WGS sequence"/>
</dbReference>
<gene>
    <name evidence="4" type="ORF">ERS852491_00455</name>
</gene>
<feature type="domain" description="DUF5605" evidence="3">
    <location>
        <begin position="434"/>
        <end position="499"/>
    </location>
</feature>
<dbReference type="InterPro" id="IPR013783">
    <property type="entry name" value="Ig-like_fold"/>
</dbReference>
<feature type="domain" description="Apiosidase-like catalytic" evidence="1">
    <location>
        <begin position="92"/>
        <end position="388"/>
    </location>
</feature>
<dbReference type="Pfam" id="PF18310">
    <property type="entry name" value="DUF5605"/>
    <property type="match status" value="1"/>
</dbReference>
<sequence>MILYQMFELKFHGEEPVGSQVDVDVSAEFTCGSITKKVKGFYAGNGIYKVRFLPQQAGTYDWKVTGVVSGEGQEVCTTENAGHGLVRAVDTHFEFEDGTRYIPFGTTIYALINQSEELIETTLDSLEKAPFNKLRHCVFPKHYDYNHNEPQYYAFEKDENGKWDVNRPCFAFWDHFEKILARLSELKIQSDLILFHPYDRWGFSELSREENHVYLDYLIRRLASYPDLWWSMSNEYDLVFSKTMDDWYDIEEYVANEDPYGHLLSNHNCFGFYDFTRENITHCSIQISLLYKAAVWIEQYCKPVIYDECCYEGNLELAWGNISAQEMTSRFWKAYAVGAYATHGETYLSNDEILWWARGGRLKGHSPERIAFLREVMESIPGTLRPWHAMPYLGENAADDIAKYGSLMESPFFNLMKSLPQEVKDQDAEKMTQYTGQSERAFIRYFNAECCAQYHMSLPEDKDYKVEIIDTWEMTRVTFAEHASGQIVVELPGKERMAVLAIEN</sequence>
<dbReference type="STRING" id="39482.ERS852491_00455"/>
<dbReference type="Pfam" id="PF16586">
    <property type="entry name" value="DUF5060"/>
    <property type="match status" value="1"/>
</dbReference>
<protein>
    <submittedName>
        <fullName evidence="4">Putative endoglucanase</fullName>
    </submittedName>
</protein>
<dbReference type="InterPro" id="IPR032260">
    <property type="entry name" value="DUF5060"/>
</dbReference>
<dbReference type="PANTHER" id="PTHR37836:SF2">
    <property type="entry name" value="DUF4038 DOMAIN-CONTAINING PROTEIN"/>
    <property type="match status" value="1"/>
</dbReference>
<dbReference type="SUPFAM" id="SSF51445">
    <property type="entry name" value="(Trans)glycosidases"/>
    <property type="match status" value="1"/>
</dbReference>
<dbReference type="Gene3D" id="2.60.40.10">
    <property type="entry name" value="Immunoglobulins"/>
    <property type="match status" value="1"/>
</dbReference>
<dbReference type="Gene3D" id="3.20.20.80">
    <property type="entry name" value="Glycosidases"/>
    <property type="match status" value="1"/>
</dbReference>